<evidence type="ECO:0000313" key="2">
    <source>
        <dbReference type="EMBL" id="AIL60265.1"/>
    </source>
</evidence>
<organism evidence="2 3">
    <name type="scientific">Pseudomonas alkylphenolica</name>
    <dbReference type="NCBI Taxonomy" id="237609"/>
    <lineage>
        <taxon>Bacteria</taxon>
        <taxon>Pseudomonadati</taxon>
        <taxon>Pseudomonadota</taxon>
        <taxon>Gammaproteobacteria</taxon>
        <taxon>Pseudomonadales</taxon>
        <taxon>Pseudomonadaceae</taxon>
        <taxon>Pseudomonas</taxon>
    </lineage>
</organism>
<gene>
    <name evidence="2" type="ORF">PSAKL28_10350</name>
</gene>
<dbReference type="OrthoDB" id="7031912at2"/>
<proteinExistence type="predicted"/>
<dbReference type="eggNOG" id="ENOG502ZK5E">
    <property type="taxonomic scope" value="Bacteria"/>
</dbReference>
<reference evidence="2 3" key="1">
    <citation type="submission" date="2014-07" db="EMBL/GenBank/DDBJ databases">
        <authorList>
            <person name="Lee K."/>
            <person name="Lim J.Y."/>
            <person name="Hwang I."/>
        </authorList>
    </citation>
    <scope>NUCLEOTIDE SEQUENCE [LARGE SCALE GENOMIC DNA]</scope>
    <source>
        <strain evidence="2 3">KL28</strain>
    </source>
</reference>
<feature type="chain" id="PRO_5001718487" description="Heme utilization protein" evidence="1">
    <location>
        <begin position="21"/>
        <end position="82"/>
    </location>
</feature>
<evidence type="ECO:0000256" key="1">
    <source>
        <dbReference type="SAM" id="SignalP"/>
    </source>
</evidence>
<feature type="signal peptide" evidence="1">
    <location>
        <begin position="1"/>
        <end position="20"/>
    </location>
</feature>
<keyword evidence="1" id="KW-0732">Signal</keyword>
<protein>
    <recommendedName>
        <fullName evidence="4">Heme utilization protein</fullName>
    </recommendedName>
</protein>
<dbReference type="KEGG" id="palk:PSAKL28_10350"/>
<accession>A0A077F7N8</accession>
<dbReference type="Proteomes" id="UP000028931">
    <property type="component" value="Chromosome"/>
</dbReference>
<dbReference type="AlphaFoldDB" id="A0A077F7N8"/>
<evidence type="ECO:0000313" key="3">
    <source>
        <dbReference type="Proteomes" id="UP000028931"/>
    </source>
</evidence>
<name>A0A077F7N8_9PSED</name>
<dbReference type="HOGENOM" id="CLU_120471_3_1_6"/>
<sequence>MKSKLILTLAFSVLAANAFAEDGFDRTNSHNFGAVQSQSATYAEDGFDRTGGAKFAEDGFDRTGGAKFAEDGFDRTQAHRIS</sequence>
<dbReference type="EMBL" id="CP009048">
    <property type="protein sequence ID" value="AIL60265.1"/>
    <property type="molecule type" value="Genomic_DNA"/>
</dbReference>
<evidence type="ECO:0008006" key="4">
    <source>
        <dbReference type="Google" id="ProtNLM"/>
    </source>
</evidence>